<proteinExistence type="predicted"/>
<keyword evidence="4" id="KW-1185">Reference proteome</keyword>
<dbReference type="AlphaFoldDB" id="A0A8K0GYD7"/>
<dbReference type="InterPro" id="IPR036397">
    <property type="entry name" value="RNaseH_sf"/>
</dbReference>
<name>A0A8K0GYD7_9ROSA</name>
<evidence type="ECO:0000313" key="3">
    <source>
        <dbReference type="EMBL" id="KAF3441850.1"/>
    </source>
</evidence>
<organism evidence="3 4">
    <name type="scientific">Rhamnella rubrinervis</name>
    <dbReference type="NCBI Taxonomy" id="2594499"/>
    <lineage>
        <taxon>Eukaryota</taxon>
        <taxon>Viridiplantae</taxon>
        <taxon>Streptophyta</taxon>
        <taxon>Embryophyta</taxon>
        <taxon>Tracheophyta</taxon>
        <taxon>Spermatophyta</taxon>
        <taxon>Magnoliopsida</taxon>
        <taxon>eudicotyledons</taxon>
        <taxon>Gunneridae</taxon>
        <taxon>Pentapetalae</taxon>
        <taxon>rosids</taxon>
        <taxon>fabids</taxon>
        <taxon>Rosales</taxon>
        <taxon>Rhamnaceae</taxon>
        <taxon>rhamnoid group</taxon>
        <taxon>Rhamneae</taxon>
        <taxon>Rhamnella</taxon>
    </lineage>
</organism>
<dbReference type="Proteomes" id="UP000796880">
    <property type="component" value="Unassembled WGS sequence"/>
</dbReference>
<evidence type="ECO:0000313" key="4">
    <source>
        <dbReference type="Proteomes" id="UP000796880"/>
    </source>
</evidence>
<dbReference type="EMBL" id="VOIH02000007">
    <property type="protein sequence ID" value="KAF3441850.1"/>
    <property type="molecule type" value="Genomic_DNA"/>
</dbReference>
<dbReference type="PANTHER" id="PTHR13620:SF121">
    <property type="entry name" value="EMB|CAB82946.1-RELATED"/>
    <property type="match status" value="1"/>
</dbReference>
<protein>
    <submittedName>
        <fullName evidence="3">Uncharacterized protein</fullName>
    </submittedName>
</protein>
<dbReference type="GO" id="GO:0008408">
    <property type="term" value="F:3'-5' exonuclease activity"/>
    <property type="evidence" value="ECO:0007669"/>
    <property type="project" value="TreeGrafter"/>
</dbReference>
<reference evidence="3" key="1">
    <citation type="submission" date="2020-03" db="EMBL/GenBank/DDBJ databases">
        <title>A high-quality chromosome-level genome assembly of a woody plant with both climbing and erect habits, Rhamnella rubrinervis.</title>
        <authorList>
            <person name="Lu Z."/>
            <person name="Yang Y."/>
            <person name="Zhu X."/>
            <person name="Sun Y."/>
        </authorList>
    </citation>
    <scope>NUCLEOTIDE SEQUENCE</scope>
    <source>
        <strain evidence="3">BYM</strain>
        <tissue evidence="3">Leaf</tissue>
    </source>
</reference>
<dbReference type="GO" id="GO:0005634">
    <property type="term" value="C:nucleus"/>
    <property type="evidence" value="ECO:0007669"/>
    <property type="project" value="TreeGrafter"/>
</dbReference>
<evidence type="ECO:0000256" key="2">
    <source>
        <dbReference type="ARBA" id="ARBA00022801"/>
    </source>
</evidence>
<dbReference type="InterPro" id="IPR012337">
    <property type="entry name" value="RNaseH-like_sf"/>
</dbReference>
<accession>A0A8K0GYD7</accession>
<keyword evidence="2" id="KW-0378">Hydrolase</keyword>
<evidence type="ECO:0000256" key="1">
    <source>
        <dbReference type="ARBA" id="ARBA00022722"/>
    </source>
</evidence>
<dbReference type="GO" id="GO:0005737">
    <property type="term" value="C:cytoplasm"/>
    <property type="evidence" value="ECO:0007669"/>
    <property type="project" value="TreeGrafter"/>
</dbReference>
<dbReference type="GO" id="GO:0003676">
    <property type="term" value="F:nucleic acid binding"/>
    <property type="evidence" value="ECO:0007669"/>
    <property type="project" value="InterPro"/>
</dbReference>
<sequence length="216" mass="24939">MKRAGNSGETSRGGKRQKVMVEERRLSFELWMEGVQKEAKVTVTHSEKKVKSWIKKAVRAIDKRGNNYSVGINVHFSSRTRALATIELGVSTHSLIFQVSQSEIPDCLREFLENESYYFVTSRKKRKIMRALKDDNGIDFDCEDVSKYIWKPTSVRKRAAYDTWKDLAAKKLQMDAAQFTTIDDWKWDAEELPEDQVIAASFDVILATRIGSKFRF</sequence>
<keyword evidence="1" id="KW-0540">Nuclease</keyword>
<dbReference type="PANTHER" id="PTHR13620">
    <property type="entry name" value="3-5 EXONUCLEASE"/>
    <property type="match status" value="1"/>
</dbReference>
<gene>
    <name evidence="3" type="ORF">FNV43_RR15765</name>
</gene>
<comment type="caution">
    <text evidence="3">The sequence shown here is derived from an EMBL/GenBank/DDBJ whole genome shotgun (WGS) entry which is preliminary data.</text>
</comment>
<dbReference type="Gene3D" id="3.30.420.10">
    <property type="entry name" value="Ribonuclease H-like superfamily/Ribonuclease H"/>
    <property type="match status" value="1"/>
</dbReference>
<dbReference type="InterPro" id="IPR051132">
    <property type="entry name" value="3-5_Exonuclease_domain"/>
</dbReference>
<dbReference type="SUPFAM" id="SSF53098">
    <property type="entry name" value="Ribonuclease H-like"/>
    <property type="match status" value="1"/>
</dbReference>